<protein>
    <submittedName>
        <fullName evidence="5">Anaerobic ribonucleoside triphosphate reductase</fullName>
        <ecNumber evidence="5">1.17.4.2</ecNumber>
    </submittedName>
</protein>
<dbReference type="SUPFAM" id="SSF51998">
    <property type="entry name" value="PFL-like glycyl radical enzymes"/>
    <property type="match status" value="1"/>
</dbReference>
<reference evidence="5" key="2">
    <citation type="journal article" date="2021" name="PeerJ">
        <title>Extensive microbial diversity within the chicken gut microbiome revealed by metagenomics and culture.</title>
        <authorList>
            <person name="Gilroy R."/>
            <person name="Ravi A."/>
            <person name="Getino M."/>
            <person name="Pursley I."/>
            <person name="Horton D.L."/>
            <person name="Alikhan N.F."/>
            <person name="Baker D."/>
            <person name="Gharbi K."/>
            <person name="Hall N."/>
            <person name="Watson M."/>
            <person name="Adriaenssens E.M."/>
            <person name="Foster-Nyarko E."/>
            <person name="Jarju S."/>
            <person name="Secka A."/>
            <person name="Antonio M."/>
            <person name="Oren A."/>
            <person name="Chaudhuri R.R."/>
            <person name="La Ragione R."/>
            <person name="Hildebrand F."/>
            <person name="Pallen M.J."/>
        </authorList>
    </citation>
    <scope>NUCLEOTIDE SEQUENCE</scope>
    <source>
        <strain evidence="5">ChiSxjej1B13-7958</strain>
    </source>
</reference>
<proteinExistence type="predicted"/>
<dbReference type="EMBL" id="DVGZ01000013">
    <property type="protein sequence ID" value="HIR46272.1"/>
    <property type="molecule type" value="Genomic_DNA"/>
</dbReference>
<dbReference type="Gene3D" id="3.20.70.20">
    <property type="match status" value="1"/>
</dbReference>
<dbReference type="NCBIfam" id="TIGR02487">
    <property type="entry name" value="NrdD"/>
    <property type="match status" value="1"/>
</dbReference>
<sequence length="763" mass="85604">MPNQIKKRNGVIVKFDAGKIRSAIHKANQAVGEETMTPQMEEILTKKVTEHVEGGNVPTVEQVQDCVEEQLIAYGFARTAKAYILYRAEHAKIREAESTLMDIYKELTFRDAKDADIKRENANIDADTAMGTMLKYGSEGSKYFINNHVLPKDIAAAHINGDIHIHDEDFYMLTETCCQIDLIRLFSDGFCTGHGFLREPKDIRSYAALACIAIQANQNEMHGGQSVPNFDYAMAPGVRKTFRKSYFKALGQYFEVSHGMRREDAKALANAARESIEVKPDLENGDGFGEALTAWMPAHQRDNGFEPIPEEEARQAHEYAMRTAEADTNDATFQAMEALVHNLNTMNSRAGAQVPFSSINYGTDTSPEARMVIRNLLLATEDGLGDGETPIFPVQIFKIKEGVNFNPGDPNYDLFRLAIRTSAKRLFPNFSFLDAPFNLQYYKPGDYNTEVAYMGCRTRVMGNVHDPEREVTCGRGNLSFTSINLPRIAIEAKGDIQKFYKTLDARIDLVIRQLLHRFHIQCGKKVYNYPFLMGQGVWIDSDKLGPDDSVGEVLRHGTLSVGFIGLAETLVSLTGKHHGESAESQKLGLEIIGHMRERMDEESRQTGLNFTLLATPAEGLSGRFLRIDQKKYGKIPGVTDRDYYTNSFHVPVYYPISAFQKIELEAPYHALTNAGHISYVELDGDVCRNLEAFESVIRWMQKCGVGYGSVNHPVDRDPVCGYTGVIDDVCPRCGRREGEGVSVEKLRELRKKYPSMPRFVGLE</sequence>
<keyword evidence="2 3" id="KW-0067">ATP-binding</keyword>
<gene>
    <name evidence="5" type="ORF">IAB89_01235</name>
</gene>
<keyword evidence="5" id="KW-0560">Oxidoreductase</keyword>
<dbReference type="GO" id="GO:0005524">
    <property type="term" value="F:ATP binding"/>
    <property type="evidence" value="ECO:0007669"/>
    <property type="project" value="UniProtKB-UniRule"/>
</dbReference>
<dbReference type="CDD" id="cd01675">
    <property type="entry name" value="RNR_III"/>
    <property type="match status" value="1"/>
</dbReference>
<dbReference type="PANTHER" id="PTHR21075">
    <property type="entry name" value="ANAEROBIC RIBONUCLEOSIDE-TRIPHOSPHATE REDUCTASE"/>
    <property type="match status" value="1"/>
</dbReference>
<dbReference type="InterPro" id="IPR005144">
    <property type="entry name" value="ATP-cone_dom"/>
</dbReference>
<dbReference type="Pfam" id="PF13597">
    <property type="entry name" value="NRDD"/>
    <property type="match status" value="1"/>
</dbReference>
<evidence type="ECO:0000256" key="2">
    <source>
        <dbReference type="ARBA" id="ARBA00022840"/>
    </source>
</evidence>
<dbReference type="GO" id="GO:0006260">
    <property type="term" value="P:DNA replication"/>
    <property type="evidence" value="ECO:0007669"/>
    <property type="project" value="InterPro"/>
</dbReference>
<dbReference type="EC" id="1.17.4.2" evidence="5"/>
<dbReference type="Pfam" id="PF03477">
    <property type="entry name" value="ATP-cone"/>
    <property type="match status" value="1"/>
</dbReference>
<reference evidence="5" key="1">
    <citation type="submission" date="2020-10" db="EMBL/GenBank/DDBJ databases">
        <authorList>
            <person name="Gilroy R."/>
        </authorList>
    </citation>
    <scope>NUCLEOTIDE SEQUENCE</scope>
    <source>
        <strain evidence="5">ChiSxjej1B13-7958</strain>
    </source>
</reference>
<dbReference type="GO" id="GO:0009265">
    <property type="term" value="P:2'-deoxyribonucleotide biosynthetic process"/>
    <property type="evidence" value="ECO:0007669"/>
    <property type="project" value="TreeGrafter"/>
</dbReference>
<evidence type="ECO:0000259" key="4">
    <source>
        <dbReference type="PROSITE" id="PS51161"/>
    </source>
</evidence>
<dbReference type="GO" id="GO:0004748">
    <property type="term" value="F:ribonucleoside-diphosphate reductase activity, thioredoxin disulfide as acceptor"/>
    <property type="evidence" value="ECO:0007669"/>
    <property type="project" value="TreeGrafter"/>
</dbReference>
<organism evidence="5 6">
    <name type="scientific">Candidatus Caccousia avicola</name>
    <dbReference type="NCBI Taxonomy" id="2840721"/>
    <lineage>
        <taxon>Bacteria</taxon>
        <taxon>Bacillati</taxon>
        <taxon>Bacillota</taxon>
        <taxon>Clostridia</taxon>
        <taxon>Eubacteriales</taxon>
        <taxon>Oscillospiraceae</taxon>
        <taxon>Oscillospiraceae incertae sedis</taxon>
        <taxon>Candidatus Caccousia</taxon>
    </lineage>
</organism>
<evidence type="ECO:0000313" key="5">
    <source>
        <dbReference type="EMBL" id="HIR46272.1"/>
    </source>
</evidence>
<dbReference type="InterPro" id="IPR012833">
    <property type="entry name" value="NrdD"/>
</dbReference>
<name>A0A9D1AKJ3_9FIRM</name>
<dbReference type="GO" id="GO:0031250">
    <property type="term" value="C:anaerobic ribonucleoside-triphosphate reductase complex"/>
    <property type="evidence" value="ECO:0007669"/>
    <property type="project" value="TreeGrafter"/>
</dbReference>
<comment type="caution">
    <text evidence="5">The sequence shown here is derived from an EMBL/GenBank/DDBJ whole genome shotgun (WGS) entry which is preliminary data.</text>
</comment>
<evidence type="ECO:0000313" key="6">
    <source>
        <dbReference type="Proteomes" id="UP000824242"/>
    </source>
</evidence>
<dbReference type="PANTHER" id="PTHR21075:SF0">
    <property type="entry name" value="ANAEROBIC RIBONUCLEOSIDE-TRIPHOSPHATE REDUCTASE"/>
    <property type="match status" value="1"/>
</dbReference>
<dbReference type="NCBIfam" id="NF005497">
    <property type="entry name" value="PRK07111.1"/>
    <property type="match status" value="1"/>
</dbReference>
<keyword evidence="1 3" id="KW-0547">Nucleotide-binding</keyword>
<accession>A0A9D1AKJ3</accession>
<dbReference type="GO" id="GO:0008998">
    <property type="term" value="F:ribonucleoside-triphosphate reductase (thioredoxin) activity"/>
    <property type="evidence" value="ECO:0007669"/>
    <property type="project" value="UniProtKB-EC"/>
</dbReference>
<dbReference type="PROSITE" id="PS51161">
    <property type="entry name" value="ATP_CONE"/>
    <property type="match status" value="1"/>
</dbReference>
<dbReference type="Proteomes" id="UP000824242">
    <property type="component" value="Unassembled WGS sequence"/>
</dbReference>
<evidence type="ECO:0000256" key="1">
    <source>
        <dbReference type="ARBA" id="ARBA00022741"/>
    </source>
</evidence>
<evidence type="ECO:0000256" key="3">
    <source>
        <dbReference type="PROSITE-ProRule" id="PRU00492"/>
    </source>
</evidence>
<feature type="domain" description="ATP-cone" evidence="4">
    <location>
        <begin position="3"/>
        <end position="94"/>
    </location>
</feature>
<dbReference type="AlphaFoldDB" id="A0A9D1AKJ3"/>